<dbReference type="InterPro" id="IPR046714">
    <property type="entry name" value="DUF6787"/>
</dbReference>
<accession>A0A1S1YZM8</accession>
<organism evidence="3 4">
    <name type="scientific">Flammeovirga pacifica</name>
    <dbReference type="NCBI Taxonomy" id="915059"/>
    <lineage>
        <taxon>Bacteria</taxon>
        <taxon>Pseudomonadati</taxon>
        <taxon>Bacteroidota</taxon>
        <taxon>Cytophagia</taxon>
        <taxon>Cytophagales</taxon>
        <taxon>Flammeovirgaceae</taxon>
        <taxon>Flammeovirga</taxon>
    </lineage>
</organism>
<keyword evidence="1" id="KW-0812">Transmembrane</keyword>
<evidence type="ECO:0000256" key="1">
    <source>
        <dbReference type="SAM" id="Phobius"/>
    </source>
</evidence>
<feature type="transmembrane region" description="Helical" evidence="1">
    <location>
        <begin position="16"/>
        <end position="37"/>
    </location>
</feature>
<protein>
    <recommendedName>
        <fullName evidence="2">DUF6787 domain-containing protein</fullName>
    </recommendedName>
</protein>
<evidence type="ECO:0000313" key="4">
    <source>
        <dbReference type="Proteomes" id="UP000179797"/>
    </source>
</evidence>
<name>A0A1S1YZM8_FLAPC</name>
<gene>
    <name evidence="3" type="ORF">NH26_08820</name>
</gene>
<dbReference type="Pfam" id="PF20584">
    <property type="entry name" value="DUF6787"/>
    <property type="match status" value="1"/>
</dbReference>
<dbReference type="RefSeq" id="WP_044221681.1">
    <property type="nucleotide sequence ID" value="NZ_JRYR02000001.1"/>
</dbReference>
<evidence type="ECO:0000313" key="3">
    <source>
        <dbReference type="EMBL" id="OHX66452.1"/>
    </source>
</evidence>
<reference evidence="3 4" key="1">
    <citation type="journal article" date="2012" name="Int. J. Syst. Evol. Microbiol.">
        <title>Flammeovirga pacifica sp. nov., isolated from deep-sea sediment.</title>
        <authorList>
            <person name="Xu H."/>
            <person name="Fu Y."/>
            <person name="Yang N."/>
            <person name="Ding Z."/>
            <person name="Lai Q."/>
            <person name="Zeng R."/>
        </authorList>
    </citation>
    <scope>NUCLEOTIDE SEQUENCE [LARGE SCALE GENOMIC DNA]</scope>
    <source>
        <strain evidence="4">DSM 24597 / LMG 26175 / WPAGA1</strain>
    </source>
</reference>
<comment type="caution">
    <text evidence="3">The sequence shown here is derived from an EMBL/GenBank/DDBJ whole genome shotgun (WGS) entry which is preliminary data.</text>
</comment>
<keyword evidence="1" id="KW-0472">Membrane</keyword>
<proteinExistence type="predicted"/>
<dbReference type="STRING" id="915059.NH26_08820"/>
<keyword evidence="1" id="KW-1133">Transmembrane helix</keyword>
<feature type="transmembrane region" description="Helical" evidence="1">
    <location>
        <begin position="57"/>
        <end position="86"/>
    </location>
</feature>
<sequence length="100" mass="11880">MGFLDKLKTRWNVKSNWSVAVILLVFALTGTTFMYTVKPYVYPIFGIDSSSSTWVRVLAFFFIGLPCYQILLLIWGTLLGQFRFFWEFEKRMFRRMIGKK</sequence>
<dbReference type="OrthoDB" id="1151370at2"/>
<keyword evidence="4" id="KW-1185">Reference proteome</keyword>
<dbReference type="AlphaFoldDB" id="A0A1S1YZM8"/>
<evidence type="ECO:0000259" key="2">
    <source>
        <dbReference type="Pfam" id="PF20584"/>
    </source>
</evidence>
<feature type="domain" description="DUF6787" evidence="2">
    <location>
        <begin position="21"/>
        <end position="98"/>
    </location>
</feature>
<dbReference type="Proteomes" id="UP000179797">
    <property type="component" value="Unassembled WGS sequence"/>
</dbReference>
<dbReference type="EMBL" id="JRYR02000001">
    <property type="protein sequence ID" value="OHX66452.1"/>
    <property type="molecule type" value="Genomic_DNA"/>
</dbReference>